<accession>A0A523QM48</accession>
<keyword evidence="3" id="KW-0233">DNA recombination</keyword>
<dbReference type="InterPro" id="IPR002104">
    <property type="entry name" value="Integrase_catalytic"/>
</dbReference>
<dbReference type="InterPro" id="IPR013762">
    <property type="entry name" value="Integrase-like_cat_sf"/>
</dbReference>
<dbReference type="EMBL" id="SOKU01000037">
    <property type="protein sequence ID" value="TES86866.1"/>
    <property type="molecule type" value="Genomic_DNA"/>
</dbReference>
<name>A0A523QM48_UNCAE</name>
<protein>
    <recommendedName>
        <fullName evidence="4">Tyr recombinase domain-containing protein</fullName>
    </recommendedName>
</protein>
<dbReference type="GO" id="GO:0015074">
    <property type="term" value="P:DNA integration"/>
    <property type="evidence" value="ECO:0007669"/>
    <property type="project" value="InterPro"/>
</dbReference>
<evidence type="ECO:0000256" key="2">
    <source>
        <dbReference type="ARBA" id="ARBA00023125"/>
    </source>
</evidence>
<reference evidence="5 6" key="1">
    <citation type="submission" date="2019-03" db="EMBL/GenBank/DDBJ databases">
        <title>Metabolic potential of uncultured bacteria and archaea associated with petroleum seepage in deep-sea sediments.</title>
        <authorList>
            <person name="Dong X."/>
            <person name="Hubert C."/>
        </authorList>
    </citation>
    <scope>NUCLEOTIDE SEQUENCE [LARGE SCALE GENOMIC DNA]</scope>
    <source>
        <strain evidence="5">E44_bin92</strain>
    </source>
</reference>
<dbReference type="Proteomes" id="UP000320781">
    <property type="component" value="Unassembled WGS sequence"/>
</dbReference>
<evidence type="ECO:0000256" key="3">
    <source>
        <dbReference type="ARBA" id="ARBA00023172"/>
    </source>
</evidence>
<dbReference type="PANTHER" id="PTHR30349">
    <property type="entry name" value="PHAGE INTEGRASE-RELATED"/>
    <property type="match status" value="1"/>
</dbReference>
<evidence type="ECO:0000256" key="1">
    <source>
        <dbReference type="ARBA" id="ARBA00008857"/>
    </source>
</evidence>
<evidence type="ECO:0000313" key="6">
    <source>
        <dbReference type="Proteomes" id="UP000320781"/>
    </source>
</evidence>
<dbReference type="SUPFAM" id="SSF56349">
    <property type="entry name" value="DNA breaking-rejoining enzymes"/>
    <property type="match status" value="1"/>
</dbReference>
<gene>
    <name evidence="5" type="ORF">E3J95_00935</name>
</gene>
<comment type="similarity">
    <text evidence="1">Belongs to the 'phage' integrase family.</text>
</comment>
<proteinExistence type="inferred from homology"/>
<organism evidence="5 6">
    <name type="scientific">Aerophobetes bacterium</name>
    <dbReference type="NCBI Taxonomy" id="2030807"/>
    <lineage>
        <taxon>Bacteria</taxon>
        <taxon>Candidatus Aerophobota</taxon>
    </lineage>
</organism>
<evidence type="ECO:0000259" key="4">
    <source>
        <dbReference type="PROSITE" id="PS51898"/>
    </source>
</evidence>
<dbReference type="Pfam" id="PF00589">
    <property type="entry name" value="Phage_integrase"/>
    <property type="match status" value="1"/>
</dbReference>
<dbReference type="InterPro" id="IPR050090">
    <property type="entry name" value="Tyrosine_recombinase_XerCD"/>
</dbReference>
<feature type="domain" description="Tyr recombinase" evidence="4">
    <location>
        <begin position="2"/>
        <end position="190"/>
    </location>
</feature>
<dbReference type="PROSITE" id="PS51898">
    <property type="entry name" value="TYR_RECOMBINASE"/>
    <property type="match status" value="1"/>
</dbReference>
<comment type="caution">
    <text evidence="5">The sequence shown here is derived from an EMBL/GenBank/DDBJ whole genome shotgun (WGS) entry which is preliminary data.</text>
</comment>
<dbReference type="GO" id="GO:0003677">
    <property type="term" value="F:DNA binding"/>
    <property type="evidence" value="ECO:0007669"/>
    <property type="project" value="UniProtKB-KW"/>
</dbReference>
<keyword evidence="2" id="KW-0238">DNA-binding</keyword>
<dbReference type="GO" id="GO:0006310">
    <property type="term" value="P:DNA recombination"/>
    <property type="evidence" value="ECO:0007669"/>
    <property type="project" value="UniProtKB-KW"/>
</dbReference>
<sequence length="192" mass="22357">MRPVKYLTDQEIKKVLSSFWVDDPFYARNKAIVVFALNTGLRVSELIGLNVGDVLNGHIKKELRVRKEITKGKRERIVPLNEKARQAINELLDFNEEKGYPLEKDNPLFVSRRGKRITSRQVENIVKRLREDSEIDITMTPHTLRHSFATRLRKKGADLRVIQTLLGHKNLATTQIYTWVDREDLERAVNLI</sequence>
<evidence type="ECO:0000313" key="5">
    <source>
        <dbReference type="EMBL" id="TES86866.1"/>
    </source>
</evidence>
<dbReference type="InterPro" id="IPR011010">
    <property type="entry name" value="DNA_brk_join_enz"/>
</dbReference>
<dbReference type="PANTHER" id="PTHR30349:SF41">
    <property type="entry name" value="INTEGRASE_RECOMBINASE PROTEIN MJ0367-RELATED"/>
    <property type="match status" value="1"/>
</dbReference>
<dbReference type="AlphaFoldDB" id="A0A523QM48"/>
<dbReference type="Gene3D" id="1.10.443.10">
    <property type="entry name" value="Intergrase catalytic core"/>
    <property type="match status" value="1"/>
</dbReference>